<dbReference type="PANTHER" id="PTHR43404:SF1">
    <property type="entry name" value="MNN4P"/>
    <property type="match status" value="1"/>
</dbReference>
<evidence type="ECO:0000313" key="2">
    <source>
        <dbReference type="EMBL" id="CAF1931443.1"/>
    </source>
</evidence>
<sequence>MHTCTPNDDLRQRALLYTLLQWTQLARKNKIRYWIAHETLNGYVQWHGLSPHALDLDILVMAQDTSHLVELRPLHFSSDYELKVHPQWHIVGKRKGSYFNAEGTDFVEPNARFINRKDHVYINIWPMHDYHPNQTKTENLTKEMFNEYDENYKWKSSPKEWTFPLKPCRFSGINVYCPAEPEKLITNISSIICINGSWQKFHERITTKTIITNENSKIAKQTTTA</sequence>
<dbReference type="InterPro" id="IPR007074">
    <property type="entry name" value="LicD/FKTN/FKRP_NTP_transf"/>
</dbReference>
<dbReference type="PANTHER" id="PTHR43404">
    <property type="entry name" value="LIPOPOLYSACCHARIDE CHOLINEPHOSPHOTRANSFERASE LICD"/>
    <property type="match status" value="1"/>
</dbReference>
<comment type="caution">
    <text evidence="2">The sequence shown here is derived from an EMBL/GenBank/DDBJ whole genome shotgun (WGS) entry which is preliminary data.</text>
</comment>
<gene>
    <name evidence="2" type="ORF">MBJ925_LOCUS4326</name>
    <name evidence="3" type="ORF">SMN809_LOCUS15508</name>
</gene>
<dbReference type="GO" id="GO:0009100">
    <property type="term" value="P:glycoprotein metabolic process"/>
    <property type="evidence" value="ECO:0007669"/>
    <property type="project" value="UniProtKB-ARBA"/>
</dbReference>
<reference evidence="2" key="1">
    <citation type="submission" date="2021-02" db="EMBL/GenBank/DDBJ databases">
        <authorList>
            <person name="Nowell W R."/>
        </authorList>
    </citation>
    <scope>NUCLEOTIDE SEQUENCE</scope>
</reference>
<dbReference type="AlphaFoldDB" id="A0A816LGU7"/>
<protein>
    <recommendedName>
        <fullName evidence="1">LicD/FKTN/FKRP nucleotidyltransferase domain-containing protein</fullName>
    </recommendedName>
</protein>
<dbReference type="Pfam" id="PF04991">
    <property type="entry name" value="LicD"/>
    <property type="match status" value="1"/>
</dbReference>
<evidence type="ECO:0000259" key="1">
    <source>
        <dbReference type="Pfam" id="PF04991"/>
    </source>
</evidence>
<dbReference type="EMBL" id="CAJNRE010000771">
    <property type="protein sequence ID" value="CAF1931443.1"/>
    <property type="molecule type" value="Genomic_DNA"/>
</dbReference>
<evidence type="ECO:0000313" key="3">
    <source>
        <dbReference type="EMBL" id="CAF4066773.1"/>
    </source>
</evidence>
<dbReference type="Proteomes" id="UP000676336">
    <property type="component" value="Unassembled WGS sequence"/>
</dbReference>
<dbReference type="Proteomes" id="UP000663824">
    <property type="component" value="Unassembled WGS sequence"/>
</dbReference>
<feature type="domain" description="LicD/FKTN/FKRP nucleotidyltransferase" evidence="1">
    <location>
        <begin position="26"/>
        <end position="147"/>
    </location>
</feature>
<evidence type="ECO:0000313" key="4">
    <source>
        <dbReference type="Proteomes" id="UP000663824"/>
    </source>
</evidence>
<dbReference type="EMBL" id="CAJOBI010006695">
    <property type="protein sequence ID" value="CAF4066773.1"/>
    <property type="molecule type" value="Genomic_DNA"/>
</dbReference>
<dbReference type="InterPro" id="IPR052942">
    <property type="entry name" value="LPS_cholinephosphotransferase"/>
</dbReference>
<proteinExistence type="predicted"/>
<name>A0A816LGU7_9BILA</name>
<accession>A0A816LGU7</accession>
<organism evidence="2 4">
    <name type="scientific">Rotaria magnacalcarata</name>
    <dbReference type="NCBI Taxonomy" id="392030"/>
    <lineage>
        <taxon>Eukaryota</taxon>
        <taxon>Metazoa</taxon>
        <taxon>Spiralia</taxon>
        <taxon>Gnathifera</taxon>
        <taxon>Rotifera</taxon>
        <taxon>Eurotatoria</taxon>
        <taxon>Bdelloidea</taxon>
        <taxon>Philodinida</taxon>
        <taxon>Philodinidae</taxon>
        <taxon>Rotaria</taxon>
    </lineage>
</organism>